<comment type="caution">
    <text evidence="3">The sequence shown here is derived from an EMBL/GenBank/DDBJ whole genome shotgun (WGS) entry which is preliminary data.</text>
</comment>
<dbReference type="AlphaFoldDB" id="A0A9W8TRG2"/>
<organism evidence="3 4">
    <name type="scientific">Xylaria arbuscula</name>
    <dbReference type="NCBI Taxonomy" id="114810"/>
    <lineage>
        <taxon>Eukaryota</taxon>
        <taxon>Fungi</taxon>
        <taxon>Dikarya</taxon>
        <taxon>Ascomycota</taxon>
        <taxon>Pezizomycotina</taxon>
        <taxon>Sordariomycetes</taxon>
        <taxon>Xylariomycetidae</taxon>
        <taxon>Xylariales</taxon>
        <taxon>Xylariaceae</taxon>
        <taxon>Xylaria</taxon>
    </lineage>
</organism>
<accession>A0A9W8TRG2</accession>
<feature type="coiled-coil region" evidence="1">
    <location>
        <begin position="153"/>
        <end position="183"/>
    </location>
</feature>
<reference evidence="3" key="1">
    <citation type="submission" date="2022-07" db="EMBL/GenBank/DDBJ databases">
        <title>Genome Sequence of Xylaria arbuscula.</title>
        <authorList>
            <person name="Buettner E."/>
        </authorList>
    </citation>
    <scope>NUCLEOTIDE SEQUENCE</scope>
    <source>
        <strain evidence="3">VT107</strain>
    </source>
</reference>
<dbReference type="PANTHER" id="PTHR35186">
    <property type="entry name" value="ANK_REP_REGION DOMAIN-CONTAINING PROTEIN"/>
    <property type="match status" value="1"/>
</dbReference>
<evidence type="ECO:0000313" key="3">
    <source>
        <dbReference type="EMBL" id="KAJ3579279.1"/>
    </source>
</evidence>
<evidence type="ECO:0000256" key="2">
    <source>
        <dbReference type="SAM" id="MobiDB-lite"/>
    </source>
</evidence>
<keyword evidence="1" id="KW-0175">Coiled coil</keyword>
<protein>
    <submittedName>
        <fullName evidence="3">Uncharacterized protein</fullName>
    </submittedName>
</protein>
<keyword evidence="4" id="KW-1185">Reference proteome</keyword>
<dbReference type="PANTHER" id="PTHR35186:SF4">
    <property type="entry name" value="PRION-INHIBITION AND PROPAGATION HELO DOMAIN-CONTAINING PROTEIN"/>
    <property type="match status" value="1"/>
</dbReference>
<proteinExistence type="predicted"/>
<evidence type="ECO:0000313" key="4">
    <source>
        <dbReference type="Proteomes" id="UP001148614"/>
    </source>
</evidence>
<dbReference type="EMBL" id="JANPWZ010000113">
    <property type="protein sequence ID" value="KAJ3579279.1"/>
    <property type="molecule type" value="Genomic_DNA"/>
</dbReference>
<dbReference type="VEuPathDB" id="FungiDB:F4678DRAFT_100313"/>
<sequence>MADPISLALGIAPLALSAVKGLKAVRSRLKTLRGHDRILRRLRRSFTTQSHVFLDECHLLLQQVADPADVVFMLEDSQSKLQSELWRDPDIDKKLREYLGRKYDDVRETIGEILNQVKSLDERLNRMLHAVERDVRLTTAEKVREAFDVMSNKTDYESDIDHLKELNQEFKRLRKVAKEINRTQTLAKPSNQKRIPKEYRVRGEYARSFYNALRYCWSCTDVQHAEHNMALALDWENGRDMHIVLHCTHKGDSSFNGNSLALSIRPQDIPPMRITQAIRSLDSSSKSDLQPFKRTRFGYNEWSRRPPSPSDHAFQTTIPESIDGSSENLGRAMELGRQPTVLVEVDFVESPREPIDLRKSRNVCGALLVLADASNSDPTSKMECFLDTPDSIRHALSVCDKGLSTTSGSESRRIVTPLLKILERALDADLGVTQQLRLVLQLVKGHLQLHWTPWWRQYWSLSDLSYFADSSNLGTTDLGDCLGTLHIGTRLDFDTLHFDASAFHLEPHVETALLTHGIRNLSLYCLGIALLQIGRWDPLVNATDDVVAVRRLAARNSRLGPRYQNLTQKCIDCDFGEGSDLGNPQLQGTIYESVVCELESLIGVLEKI</sequence>
<dbReference type="Proteomes" id="UP001148614">
    <property type="component" value="Unassembled WGS sequence"/>
</dbReference>
<evidence type="ECO:0000256" key="1">
    <source>
        <dbReference type="SAM" id="Coils"/>
    </source>
</evidence>
<feature type="region of interest" description="Disordered" evidence="2">
    <location>
        <begin position="300"/>
        <end position="324"/>
    </location>
</feature>
<feature type="compositionally biased region" description="Polar residues" evidence="2">
    <location>
        <begin position="313"/>
        <end position="324"/>
    </location>
</feature>
<gene>
    <name evidence="3" type="ORF">NPX13_g1293</name>
</gene>
<name>A0A9W8TRG2_9PEZI</name>